<organism evidence="1 2">
    <name type="scientific">Paragemmobacter aquarius</name>
    <dbReference type="NCBI Taxonomy" id="2169400"/>
    <lineage>
        <taxon>Bacteria</taxon>
        <taxon>Pseudomonadati</taxon>
        <taxon>Pseudomonadota</taxon>
        <taxon>Alphaproteobacteria</taxon>
        <taxon>Rhodobacterales</taxon>
        <taxon>Paracoccaceae</taxon>
        <taxon>Paragemmobacter</taxon>
    </lineage>
</organism>
<dbReference type="RefSeq" id="WP_108435692.1">
    <property type="nucleotide sequence ID" value="NZ_CP028918.1"/>
</dbReference>
<dbReference type="Proteomes" id="UP000244496">
    <property type="component" value="Chromosome"/>
</dbReference>
<dbReference type="KEGG" id="geh:HYN69_10500"/>
<evidence type="ECO:0000313" key="2">
    <source>
        <dbReference type="Proteomes" id="UP000244496"/>
    </source>
</evidence>
<gene>
    <name evidence="1" type="ORF">HYN69_10500</name>
</gene>
<protein>
    <submittedName>
        <fullName evidence="1">Uncharacterized protein</fullName>
    </submittedName>
</protein>
<proteinExistence type="predicted"/>
<keyword evidence="2" id="KW-1185">Reference proteome</keyword>
<evidence type="ECO:0000313" key="1">
    <source>
        <dbReference type="EMBL" id="AWB48873.1"/>
    </source>
</evidence>
<name>A0A2S0UM47_9RHOB</name>
<reference evidence="1 2" key="1">
    <citation type="submission" date="2018-04" db="EMBL/GenBank/DDBJ databases">
        <title>Genome sequencing of Gemmobacter.</title>
        <authorList>
            <person name="Yi H."/>
            <person name="Baek M.-G."/>
        </authorList>
    </citation>
    <scope>NUCLEOTIDE SEQUENCE [LARGE SCALE GENOMIC DNA]</scope>
    <source>
        <strain evidence="1 2">HYN0069</strain>
    </source>
</reference>
<dbReference type="AlphaFoldDB" id="A0A2S0UM47"/>
<accession>A0A2S0UM47</accession>
<dbReference type="EMBL" id="CP028918">
    <property type="protein sequence ID" value="AWB48873.1"/>
    <property type="molecule type" value="Genomic_DNA"/>
</dbReference>
<sequence>MKRATESRVRGAGVAAIGAVVQALPDGSTSERIMALFCAAKALGQSSGLDPHGLHQAFGIFLEGEE</sequence>